<gene>
    <name evidence="1" type="ORF">CTTA_1804</name>
</gene>
<evidence type="ECO:0008006" key="3">
    <source>
        <dbReference type="Google" id="ProtNLM"/>
    </source>
</evidence>
<reference evidence="1 2" key="1">
    <citation type="journal article" date="2019" name="Microbiol. Resour. Announc.">
        <title>Draft Genome Sequence of Comamonas testosteroni TA441, a Bacterium That Has a Cryptic Phenol Degradation Gene Cluster.</title>
        <authorList>
            <person name="Arai H."/>
            <person name="Ishii M."/>
        </authorList>
    </citation>
    <scope>NUCLEOTIDE SEQUENCE [LARGE SCALE GENOMIC DNA]</scope>
    <source>
        <strain evidence="1 2">TA441</strain>
    </source>
</reference>
<dbReference type="Proteomes" id="UP000323105">
    <property type="component" value="Unassembled WGS sequence"/>
</dbReference>
<comment type="caution">
    <text evidence="1">The sequence shown here is derived from an EMBL/GenBank/DDBJ whole genome shotgun (WGS) entry which is preliminary data.</text>
</comment>
<protein>
    <recommendedName>
        <fullName evidence="3">Excinuclease ABC subunit A</fullName>
    </recommendedName>
</protein>
<accession>A0A5A7MD12</accession>
<evidence type="ECO:0000313" key="1">
    <source>
        <dbReference type="EMBL" id="GEQ74799.1"/>
    </source>
</evidence>
<dbReference type="EMBL" id="BKBW01000003">
    <property type="protein sequence ID" value="GEQ74799.1"/>
    <property type="molecule type" value="Genomic_DNA"/>
</dbReference>
<organism evidence="1 2">
    <name type="scientific">Comamonas testosteroni</name>
    <name type="common">Pseudomonas testosteroni</name>
    <dbReference type="NCBI Taxonomy" id="285"/>
    <lineage>
        <taxon>Bacteria</taxon>
        <taxon>Pseudomonadati</taxon>
        <taxon>Pseudomonadota</taxon>
        <taxon>Betaproteobacteria</taxon>
        <taxon>Burkholderiales</taxon>
        <taxon>Comamonadaceae</taxon>
        <taxon>Comamonas</taxon>
    </lineage>
</organism>
<dbReference type="AlphaFoldDB" id="A0A5A7MD12"/>
<name>A0A5A7MD12_COMTE</name>
<sequence>MPAALLFAASHALRRLLRKVFVIFSNASLIESEKERNLCTKFFAGYFFNEFTAGYAKRIVYFNRYIQEVTGREDLGIQTPHISFDTHAYLCHERLRSKLADVLISDPARQVFLFIETKYLSNWTYAADVAKGLERMDKVFDADKKPHLADARQHYFVLTSRRKEEAAGRPVQHYAPVNGPIYVPTPARAAEVSEGDTAESAKPAFTSLLYWEDLAQMCDRSEVRQYMEARLKLCVSSSRNQHKAEYFLPGA</sequence>
<proteinExistence type="predicted"/>
<evidence type="ECO:0000313" key="2">
    <source>
        <dbReference type="Proteomes" id="UP000323105"/>
    </source>
</evidence>